<dbReference type="EMBL" id="BGZK01000219">
    <property type="protein sequence ID" value="GBP29373.1"/>
    <property type="molecule type" value="Genomic_DNA"/>
</dbReference>
<dbReference type="AlphaFoldDB" id="A0A4C1USC3"/>
<evidence type="ECO:0000313" key="2">
    <source>
        <dbReference type="Proteomes" id="UP000299102"/>
    </source>
</evidence>
<dbReference type="Proteomes" id="UP000299102">
    <property type="component" value="Unassembled WGS sequence"/>
</dbReference>
<gene>
    <name evidence="1" type="ORF">EVAR_22745_1</name>
</gene>
<name>A0A4C1USC3_EUMVA</name>
<evidence type="ECO:0000313" key="1">
    <source>
        <dbReference type="EMBL" id="GBP29373.1"/>
    </source>
</evidence>
<keyword evidence="2" id="KW-1185">Reference proteome</keyword>
<comment type="caution">
    <text evidence="1">The sequence shown here is derived from an EMBL/GenBank/DDBJ whole genome shotgun (WGS) entry which is preliminary data.</text>
</comment>
<reference evidence="1 2" key="1">
    <citation type="journal article" date="2019" name="Commun. Biol.">
        <title>The bagworm genome reveals a unique fibroin gene that provides high tensile strength.</title>
        <authorList>
            <person name="Kono N."/>
            <person name="Nakamura H."/>
            <person name="Ohtoshi R."/>
            <person name="Tomita M."/>
            <person name="Numata K."/>
            <person name="Arakawa K."/>
        </authorList>
    </citation>
    <scope>NUCLEOTIDE SEQUENCE [LARGE SCALE GENOMIC DNA]</scope>
</reference>
<organism evidence="1 2">
    <name type="scientific">Eumeta variegata</name>
    <name type="common">Bagworm moth</name>
    <name type="synonym">Eumeta japonica</name>
    <dbReference type="NCBI Taxonomy" id="151549"/>
    <lineage>
        <taxon>Eukaryota</taxon>
        <taxon>Metazoa</taxon>
        <taxon>Ecdysozoa</taxon>
        <taxon>Arthropoda</taxon>
        <taxon>Hexapoda</taxon>
        <taxon>Insecta</taxon>
        <taxon>Pterygota</taxon>
        <taxon>Neoptera</taxon>
        <taxon>Endopterygota</taxon>
        <taxon>Lepidoptera</taxon>
        <taxon>Glossata</taxon>
        <taxon>Ditrysia</taxon>
        <taxon>Tineoidea</taxon>
        <taxon>Psychidae</taxon>
        <taxon>Oiketicinae</taxon>
        <taxon>Eumeta</taxon>
    </lineage>
</organism>
<accession>A0A4C1USC3</accession>
<sequence length="101" mass="11132">MAVTRVRRDICNERPRHCPVIIIMYRGTTALNIGKRRTTPCGLRPSRSAGLVSRGASVCPSALYTSSASDMSLAHPHAHTGPRVYTPVRAYTCRRQTPARI</sequence>
<protein>
    <submittedName>
        <fullName evidence="1">Uncharacterized protein</fullName>
    </submittedName>
</protein>
<proteinExistence type="predicted"/>